<name>A0A6P6A4Z1_DURZI</name>
<keyword evidence="4" id="KW-0372">Hormone</keyword>
<dbReference type="InterPro" id="IPR008801">
    <property type="entry name" value="RALF"/>
</dbReference>
<dbReference type="GO" id="GO:0005179">
    <property type="term" value="F:hormone activity"/>
    <property type="evidence" value="ECO:0007669"/>
    <property type="project" value="UniProtKB-KW"/>
</dbReference>
<evidence type="ECO:0000256" key="2">
    <source>
        <dbReference type="ARBA" id="ARBA00009178"/>
    </source>
</evidence>
<evidence type="ECO:0000256" key="9">
    <source>
        <dbReference type="SAM" id="SignalP"/>
    </source>
</evidence>
<keyword evidence="6" id="KW-1015">Disulfide bond</keyword>
<dbReference type="OrthoDB" id="1652205at2759"/>
<dbReference type="RefSeq" id="XP_022759806.1">
    <property type="nucleotide sequence ID" value="XM_022904071.1"/>
</dbReference>
<protein>
    <submittedName>
        <fullName evidence="11">Protein RALF-like 11</fullName>
    </submittedName>
</protein>
<dbReference type="GeneID" id="111306164"/>
<sequence length="79" mass="8602">MGFSNINTWLICFALISMVVVNHVDAAGTPPINEGVLDPCKRPGGPHPGCHPDKNSPPQPVNRYQRGCSKYFRCRGSHG</sequence>
<reference evidence="11" key="1">
    <citation type="submission" date="2025-08" db="UniProtKB">
        <authorList>
            <consortium name="RefSeq"/>
        </authorList>
    </citation>
    <scope>IDENTIFICATION</scope>
    <source>
        <tissue evidence="11">Fruit stalk</tissue>
    </source>
</reference>
<dbReference type="GO" id="GO:0005576">
    <property type="term" value="C:extracellular region"/>
    <property type="evidence" value="ECO:0007669"/>
    <property type="project" value="UniProtKB-SubCell"/>
</dbReference>
<evidence type="ECO:0000256" key="6">
    <source>
        <dbReference type="ARBA" id="ARBA00023157"/>
    </source>
</evidence>
<evidence type="ECO:0000256" key="1">
    <source>
        <dbReference type="ARBA" id="ARBA00004613"/>
    </source>
</evidence>
<dbReference type="Pfam" id="PF05498">
    <property type="entry name" value="RALF"/>
    <property type="match status" value="1"/>
</dbReference>
<dbReference type="PANTHER" id="PTHR34270">
    <property type="entry name" value="PROTEIN RALF-LIKE 15-RELATED"/>
    <property type="match status" value="1"/>
</dbReference>
<organism evidence="10 11">
    <name type="scientific">Durio zibethinus</name>
    <name type="common">Durian</name>
    <dbReference type="NCBI Taxonomy" id="66656"/>
    <lineage>
        <taxon>Eukaryota</taxon>
        <taxon>Viridiplantae</taxon>
        <taxon>Streptophyta</taxon>
        <taxon>Embryophyta</taxon>
        <taxon>Tracheophyta</taxon>
        <taxon>Spermatophyta</taxon>
        <taxon>Magnoliopsida</taxon>
        <taxon>eudicotyledons</taxon>
        <taxon>Gunneridae</taxon>
        <taxon>Pentapetalae</taxon>
        <taxon>rosids</taxon>
        <taxon>malvids</taxon>
        <taxon>Malvales</taxon>
        <taxon>Malvaceae</taxon>
        <taxon>Helicteroideae</taxon>
        <taxon>Durio</taxon>
    </lineage>
</organism>
<feature type="chain" id="PRO_5028234488" evidence="9">
    <location>
        <begin position="27"/>
        <end position="79"/>
    </location>
</feature>
<dbReference type="Proteomes" id="UP000515121">
    <property type="component" value="Unplaced"/>
</dbReference>
<evidence type="ECO:0000313" key="11">
    <source>
        <dbReference type="RefSeq" id="XP_022759806.1"/>
    </source>
</evidence>
<comment type="function">
    <text evidence="7">Cell signaling peptide that may regulate plant stress, growth, and development. Mediates a rapid alkalinization of extracellular space by mediating a transient increase in the cytoplasmic Ca(2+) concentration leading to a calcium-dependent signaling events through a cell surface receptor and a concomitant activation of some intracellular mitogen-activated protein kinases.</text>
</comment>
<evidence type="ECO:0000256" key="7">
    <source>
        <dbReference type="ARBA" id="ARBA00037228"/>
    </source>
</evidence>
<evidence type="ECO:0000256" key="3">
    <source>
        <dbReference type="ARBA" id="ARBA00022525"/>
    </source>
</evidence>
<dbReference type="AlphaFoldDB" id="A0A6P6A4Z1"/>
<evidence type="ECO:0000313" key="10">
    <source>
        <dbReference type="Proteomes" id="UP000515121"/>
    </source>
</evidence>
<dbReference type="PANTHER" id="PTHR34270:SF5">
    <property type="entry name" value="PROTEIN RALF-LIKE 10-RELATED"/>
    <property type="match status" value="1"/>
</dbReference>
<evidence type="ECO:0000256" key="4">
    <source>
        <dbReference type="ARBA" id="ARBA00022702"/>
    </source>
</evidence>
<dbReference type="KEGG" id="dzi:111306164"/>
<gene>
    <name evidence="11" type="primary">LOC111306164</name>
</gene>
<accession>A0A6P6A4Z1</accession>
<keyword evidence="5 9" id="KW-0732">Signal</keyword>
<feature type="signal peptide" evidence="9">
    <location>
        <begin position="1"/>
        <end position="26"/>
    </location>
</feature>
<comment type="subcellular location">
    <subcellularLocation>
        <location evidence="1">Secreted</location>
    </subcellularLocation>
</comment>
<dbReference type="GO" id="GO:0040008">
    <property type="term" value="P:regulation of growth"/>
    <property type="evidence" value="ECO:0007669"/>
    <property type="project" value="UniProtKB-ARBA"/>
</dbReference>
<evidence type="ECO:0000256" key="8">
    <source>
        <dbReference type="SAM" id="MobiDB-lite"/>
    </source>
</evidence>
<proteinExistence type="inferred from homology"/>
<evidence type="ECO:0000256" key="5">
    <source>
        <dbReference type="ARBA" id="ARBA00022729"/>
    </source>
</evidence>
<keyword evidence="3" id="KW-0964">Secreted</keyword>
<feature type="region of interest" description="Disordered" evidence="8">
    <location>
        <begin position="43"/>
        <end position="64"/>
    </location>
</feature>
<keyword evidence="10" id="KW-1185">Reference proteome</keyword>
<comment type="similarity">
    <text evidence="2">Belongs to the plant rapid alkalinization factor (RALF) family.</text>
</comment>